<evidence type="ECO:0000256" key="2">
    <source>
        <dbReference type="SAM" id="SignalP"/>
    </source>
</evidence>
<sequence length="103" mass="11016">MKRSTTMTILMLDVVDAADVVAVGMLETVKRRILAVVTATLTSRHLRMSTFYFSSSSPACAVAQSVVSVALPVRGTLRSAGEDGSSPCSSSRPFPPRRSHGWC</sequence>
<proteinExistence type="predicted"/>
<reference evidence="3" key="1">
    <citation type="submission" date="2018-01" db="EMBL/GenBank/DDBJ databases">
        <title>An insight into the sialome of Amazonian anophelines.</title>
        <authorList>
            <person name="Ribeiro J.M."/>
            <person name="Scarpassa V."/>
            <person name="Calvo E."/>
        </authorList>
    </citation>
    <scope>NUCLEOTIDE SEQUENCE</scope>
    <source>
        <tissue evidence="3">Salivary glands</tissue>
    </source>
</reference>
<evidence type="ECO:0000256" key="1">
    <source>
        <dbReference type="SAM" id="MobiDB-lite"/>
    </source>
</evidence>
<accession>A0A2M4B1R4</accession>
<organism evidence="3">
    <name type="scientific">Anopheles triannulatus</name>
    <dbReference type="NCBI Taxonomy" id="58253"/>
    <lineage>
        <taxon>Eukaryota</taxon>
        <taxon>Metazoa</taxon>
        <taxon>Ecdysozoa</taxon>
        <taxon>Arthropoda</taxon>
        <taxon>Hexapoda</taxon>
        <taxon>Insecta</taxon>
        <taxon>Pterygota</taxon>
        <taxon>Neoptera</taxon>
        <taxon>Endopterygota</taxon>
        <taxon>Diptera</taxon>
        <taxon>Nematocera</taxon>
        <taxon>Culicoidea</taxon>
        <taxon>Culicidae</taxon>
        <taxon>Anophelinae</taxon>
        <taxon>Anopheles</taxon>
    </lineage>
</organism>
<keyword evidence="2" id="KW-0732">Signal</keyword>
<feature type="chain" id="PRO_5014869597" evidence="2">
    <location>
        <begin position="18"/>
        <end position="103"/>
    </location>
</feature>
<protein>
    <submittedName>
        <fullName evidence="3">Putative secreted protein</fullName>
    </submittedName>
</protein>
<dbReference type="EMBL" id="GGFK01013634">
    <property type="protein sequence ID" value="MBW46955.1"/>
    <property type="molecule type" value="Transcribed_RNA"/>
</dbReference>
<name>A0A2M4B1R4_9DIPT</name>
<feature type="region of interest" description="Disordered" evidence="1">
    <location>
        <begin position="78"/>
        <end position="103"/>
    </location>
</feature>
<feature type="signal peptide" evidence="2">
    <location>
        <begin position="1"/>
        <end position="17"/>
    </location>
</feature>
<evidence type="ECO:0000313" key="3">
    <source>
        <dbReference type="EMBL" id="MBW46955.1"/>
    </source>
</evidence>
<dbReference type="AlphaFoldDB" id="A0A2M4B1R4"/>